<dbReference type="SUPFAM" id="SSF53474">
    <property type="entry name" value="alpha/beta-Hydrolases"/>
    <property type="match status" value="1"/>
</dbReference>
<feature type="compositionally biased region" description="Polar residues" evidence="2">
    <location>
        <begin position="1"/>
        <end position="20"/>
    </location>
</feature>
<evidence type="ECO:0000259" key="3">
    <source>
        <dbReference type="Pfam" id="PF02230"/>
    </source>
</evidence>
<accession>A0AAN6RY93</accession>
<dbReference type="InterPro" id="IPR050565">
    <property type="entry name" value="LYPA1-2/EST-like"/>
</dbReference>
<feature type="region of interest" description="Disordered" evidence="2">
    <location>
        <begin position="1"/>
        <end position="21"/>
    </location>
</feature>
<dbReference type="PANTHER" id="PTHR10655">
    <property type="entry name" value="LYSOPHOSPHOLIPASE-RELATED"/>
    <property type="match status" value="1"/>
</dbReference>
<evidence type="ECO:0000256" key="1">
    <source>
        <dbReference type="ARBA" id="ARBA00006499"/>
    </source>
</evidence>
<reference evidence="5" key="1">
    <citation type="journal article" date="2023" name="Mol. Phylogenet. Evol.">
        <title>Genome-scale phylogeny and comparative genomics of the fungal order Sordariales.</title>
        <authorList>
            <person name="Hensen N."/>
            <person name="Bonometti L."/>
            <person name="Westerberg I."/>
            <person name="Brannstrom I.O."/>
            <person name="Guillou S."/>
            <person name="Cros-Aarteil S."/>
            <person name="Calhoun S."/>
            <person name="Haridas S."/>
            <person name="Kuo A."/>
            <person name="Mondo S."/>
            <person name="Pangilinan J."/>
            <person name="Riley R."/>
            <person name="LaButti K."/>
            <person name="Andreopoulos B."/>
            <person name="Lipzen A."/>
            <person name="Chen C."/>
            <person name="Yan M."/>
            <person name="Daum C."/>
            <person name="Ng V."/>
            <person name="Clum A."/>
            <person name="Steindorff A."/>
            <person name="Ohm R.A."/>
            <person name="Martin F."/>
            <person name="Silar P."/>
            <person name="Natvig D.O."/>
            <person name="Lalanne C."/>
            <person name="Gautier V."/>
            <person name="Ament-Velasquez S.L."/>
            <person name="Kruys A."/>
            <person name="Hutchinson M.I."/>
            <person name="Powell A.J."/>
            <person name="Barry K."/>
            <person name="Miller A.N."/>
            <person name="Grigoriev I.V."/>
            <person name="Debuchy R."/>
            <person name="Gladieux P."/>
            <person name="Hiltunen Thoren M."/>
            <person name="Johannesson H."/>
        </authorList>
    </citation>
    <scope>NUCLEOTIDE SEQUENCE [LARGE SCALE GENOMIC DNA]</scope>
    <source>
        <strain evidence="5">CBS 340.73</strain>
    </source>
</reference>
<dbReference type="Proteomes" id="UP001303473">
    <property type="component" value="Unassembled WGS sequence"/>
</dbReference>
<gene>
    <name evidence="4" type="ORF">QBC46DRAFT_462697</name>
</gene>
<dbReference type="PANTHER" id="PTHR10655:SF63">
    <property type="entry name" value="PHOSPHOLIPASE_CARBOXYLESTERASE_THIOESTERASE DOMAIN-CONTAINING PROTEIN"/>
    <property type="match status" value="1"/>
</dbReference>
<name>A0AAN6RY93_9PEZI</name>
<comment type="similarity">
    <text evidence="1">Belongs to the AB hydrolase superfamily. AB hydrolase 2 family.</text>
</comment>
<dbReference type="EMBL" id="MU854005">
    <property type="protein sequence ID" value="KAK3934307.1"/>
    <property type="molecule type" value="Genomic_DNA"/>
</dbReference>
<dbReference type="Gene3D" id="3.40.50.1820">
    <property type="entry name" value="alpha/beta hydrolase"/>
    <property type="match status" value="1"/>
</dbReference>
<dbReference type="GO" id="GO:0008474">
    <property type="term" value="F:palmitoyl-(protein) hydrolase activity"/>
    <property type="evidence" value="ECO:0007669"/>
    <property type="project" value="TreeGrafter"/>
</dbReference>
<dbReference type="AlphaFoldDB" id="A0AAN6RY93"/>
<comment type="caution">
    <text evidence="4">The sequence shown here is derived from an EMBL/GenBank/DDBJ whole genome shotgun (WGS) entry which is preliminary data.</text>
</comment>
<evidence type="ECO:0000313" key="4">
    <source>
        <dbReference type="EMBL" id="KAK3934307.1"/>
    </source>
</evidence>
<dbReference type="InterPro" id="IPR003140">
    <property type="entry name" value="PLipase/COase/thioEstase"/>
</dbReference>
<protein>
    <submittedName>
        <fullName evidence="4">Alpha/Beta hydrolase protein</fullName>
    </submittedName>
</protein>
<organism evidence="4 5">
    <name type="scientific">Diplogelasinospora grovesii</name>
    <dbReference type="NCBI Taxonomy" id="303347"/>
    <lineage>
        <taxon>Eukaryota</taxon>
        <taxon>Fungi</taxon>
        <taxon>Dikarya</taxon>
        <taxon>Ascomycota</taxon>
        <taxon>Pezizomycotina</taxon>
        <taxon>Sordariomycetes</taxon>
        <taxon>Sordariomycetidae</taxon>
        <taxon>Sordariales</taxon>
        <taxon>Diplogelasinosporaceae</taxon>
        <taxon>Diplogelasinospora</taxon>
    </lineage>
</organism>
<proteinExistence type="inferred from homology"/>
<feature type="domain" description="Phospholipase/carboxylesterase/thioesterase" evidence="3">
    <location>
        <begin position="30"/>
        <end position="189"/>
    </location>
</feature>
<dbReference type="InterPro" id="IPR029058">
    <property type="entry name" value="AB_hydrolase_fold"/>
</dbReference>
<dbReference type="GO" id="GO:0052689">
    <property type="term" value="F:carboxylic ester hydrolase activity"/>
    <property type="evidence" value="ECO:0007669"/>
    <property type="project" value="TreeGrafter"/>
</dbReference>
<evidence type="ECO:0000313" key="5">
    <source>
        <dbReference type="Proteomes" id="UP001303473"/>
    </source>
</evidence>
<keyword evidence="5" id="KW-1185">Reference proteome</keyword>
<dbReference type="GO" id="GO:0005737">
    <property type="term" value="C:cytoplasm"/>
    <property type="evidence" value="ECO:0007669"/>
    <property type="project" value="TreeGrafter"/>
</dbReference>
<evidence type="ECO:0000256" key="2">
    <source>
        <dbReference type="SAM" id="MobiDB-lite"/>
    </source>
</evidence>
<sequence>MSASASTQPQPTDPTSSFPSLRSIIHPAAGRRHTHTAILLHGRASTGPEFSEELFERDDSCPDYYKALNERFPGFRWVFPSSKTSWNDLFQEDIAAWFEAYSLSDPTEKQELQTSGIAESVAYLKTVIQDEIDKLGGDAGRLVLGGISQGAAVGMLTLLSLGQSVGGFFGASTWLPFASDIRRHFGATAAKEEEREEDVGGNPFAELKTALGWQKSNENNSISGAVMKTPVWLGHGVDDVWVDVWLGRQARDTLRGVGFEVVGWKEYEGAENEGHWFKIPEEIDDVAEFLARVTGCASSAQY</sequence>
<dbReference type="Pfam" id="PF02230">
    <property type="entry name" value="Abhydrolase_2"/>
    <property type="match status" value="1"/>
</dbReference>
<keyword evidence="4" id="KW-0378">Hydrolase</keyword>